<organism evidence="2 3">
    <name type="scientific">Aureobasidium vineae</name>
    <dbReference type="NCBI Taxonomy" id="2773715"/>
    <lineage>
        <taxon>Eukaryota</taxon>
        <taxon>Fungi</taxon>
        <taxon>Dikarya</taxon>
        <taxon>Ascomycota</taxon>
        <taxon>Pezizomycotina</taxon>
        <taxon>Dothideomycetes</taxon>
        <taxon>Dothideomycetidae</taxon>
        <taxon>Dothideales</taxon>
        <taxon>Saccotheciaceae</taxon>
        <taxon>Aureobasidium</taxon>
    </lineage>
</organism>
<accession>A0A9N8JN16</accession>
<evidence type="ECO:0000313" key="2">
    <source>
        <dbReference type="EMBL" id="CAD0088084.1"/>
    </source>
</evidence>
<dbReference type="EMBL" id="CAIJEN010000006">
    <property type="protein sequence ID" value="CAD0088084.1"/>
    <property type="molecule type" value="Genomic_DNA"/>
</dbReference>
<evidence type="ECO:0000313" key="3">
    <source>
        <dbReference type="Proteomes" id="UP000716446"/>
    </source>
</evidence>
<name>A0A9N8JN16_9PEZI</name>
<evidence type="ECO:0000256" key="1">
    <source>
        <dbReference type="SAM" id="SignalP"/>
    </source>
</evidence>
<sequence length="61" mass="6793">MVFAWLCGTALGIMIMGSEQENIPASPGFPGGMLHEWFPGELLLDNKRYNRIDVLDLADQL</sequence>
<gene>
    <name evidence="2" type="ORF">AWRI4619_LOCUS5202</name>
</gene>
<dbReference type="AlphaFoldDB" id="A0A9N8JN16"/>
<reference evidence="2" key="1">
    <citation type="submission" date="2020-06" db="EMBL/GenBank/DDBJ databases">
        <authorList>
            <person name="Onetto C."/>
        </authorList>
    </citation>
    <scope>NUCLEOTIDE SEQUENCE</scope>
</reference>
<dbReference type="Proteomes" id="UP000716446">
    <property type="component" value="Unassembled WGS sequence"/>
</dbReference>
<feature type="signal peptide" evidence="1">
    <location>
        <begin position="1"/>
        <end position="20"/>
    </location>
</feature>
<proteinExistence type="predicted"/>
<feature type="chain" id="PRO_5040493692" evidence="1">
    <location>
        <begin position="21"/>
        <end position="61"/>
    </location>
</feature>
<keyword evidence="3" id="KW-1185">Reference proteome</keyword>
<comment type="caution">
    <text evidence="2">The sequence shown here is derived from an EMBL/GenBank/DDBJ whole genome shotgun (WGS) entry which is preliminary data.</text>
</comment>
<keyword evidence="1" id="KW-0732">Signal</keyword>
<protein>
    <submittedName>
        <fullName evidence="2">Uncharacterized protein</fullName>
    </submittedName>
</protein>